<reference evidence="1 2" key="1">
    <citation type="journal article" date="2015" name="BMC Genomics">
        <title>Insights from the genome of Ophiocordyceps polyrhachis-furcata to pathogenicity and host specificity in insect fungi.</title>
        <authorList>
            <person name="Wichadakul D."/>
            <person name="Kobmoo N."/>
            <person name="Ingsriswang S."/>
            <person name="Tangphatsornruang S."/>
            <person name="Chantasingh D."/>
            <person name="Luangsa-ard J.J."/>
            <person name="Eurwilaichitr L."/>
        </authorList>
    </citation>
    <scope>NUCLEOTIDE SEQUENCE [LARGE SCALE GENOMIC DNA]</scope>
    <source>
        <strain evidence="1 2">BCC 54312</strain>
    </source>
</reference>
<dbReference type="EMBL" id="LKCN02000007">
    <property type="protein sequence ID" value="RCI12193.1"/>
    <property type="molecule type" value="Genomic_DNA"/>
</dbReference>
<protein>
    <submittedName>
        <fullName evidence="1">Uncharacterized protein</fullName>
    </submittedName>
</protein>
<accession>A0A367LCP3</accession>
<evidence type="ECO:0000313" key="2">
    <source>
        <dbReference type="Proteomes" id="UP000253664"/>
    </source>
</evidence>
<organism evidence="1 2">
    <name type="scientific">Ophiocordyceps polyrhachis-furcata BCC 54312</name>
    <dbReference type="NCBI Taxonomy" id="1330021"/>
    <lineage>
        <taxon>Eukaryota</taxon>
        <taxon>Fungi</taxon>
        <taxon>Dikarya</taxon>
        <taxon>Ascomycota</taxon>
        <taxon>Pezizomycotina</taxon>
        <taxon>Sordariomycetes</taxon>
        <taxon>Hypocreomycetidae</taxon>
        <taxon>Hypocreales</taxon>
        <taxon>Ophiocordycipitaceae</taxon>
        <taxon>Ophiocordyceps</taxon>
    </lineage>
</organism>
<comment type="caution">
    <text evidence="1">The sequence shown here is derived from an EMBL/GenBank/DDBJ whole genome shotgun (WGS) entry which is preliminary data.</text>
</comment>
<dbReference type="Proteomes" id="UP000253664">
    <property type="component" value="Unassembled WGS sequence"/>
</dbReference>
<sequence length="81" mass="9390">MQRRHMGRHLRYTLNLLLSEWETLRAVTRSVDRLVLGVDVPEKADKGTPLPLLLLRKDFGKLTELPYCRRGDFKGCGLGRR</sequence>
<gene>
    <name evidence="1" type="ORF">L249_0905</name>
</gene>
<dbReference type="OrthoDB" id="2363873at2759"/>
<keyword evidence="2" id="KW-1185">Reference proteome</keyword>
<proteinExistence type="predicted"/>
<dbReference type="AlphaFoldDB" id="A0A367LCP3"/>
<name>A0A367LCP3_9HYPO</name>
<evidence type="ECO:0000313" key="1">
    <source>
        <dbReference type="EMBL" id="RCI12193.1"/>
    </source>
</evidence>